<dbReference type="AlphaFoldDB" id="A0A9K3KKU5"/>
<reference evidence="1" key="1">
    <citation type="journal article" date="2021" name="Sci. Rep.">
        <title>Diploid genomic architecture of Nitzschia inconspicua, an elite biomass production diatom.</title>
        <authorList>
            <person name="Oliver A."/>
            <person name="Podell S."/>
            <person name="Pinowska A."/>
            <person name="Traller J.C."/>
            <person name="Smith S.R."/>
            <person name="McClure R."/>
            <person name="Beliaev A."/>
            <person name="Bohutskyi P."/>
            <person name="Hill E.A."/>
            <person name="Rabines A."/>
            <person name="Zheng H."/>
            <person name="Allen L.Z."/>
            <person name="Kuo A."/>
            <person name="Grigoriev I.V."/>
            <person name="Allen A.E."/>
            <person name="Hazlebeck D."/>
            <person name="Allen E.E."/>
        </authorList>
    </citation>
    <scope>NUCLEOTIDE SEQUENCE</scope>
    <source>
        <strain evidence="1">Hildebrandi</strain>
    </source>
</reference>
<organism evidence="1 2">
    <name type="scientific">Nitzschia inconspicua</name>
    <dbReference type="NCBI Taxonomy" id="303405"/>
    <lineage>
        <taxon>Eukaryota</taxon>
        <taxon>Sar</taxon>
        <taxon>Stramenopiles</taxon>
        <taxon>Ochrophyta</taxon>
        <taxon>Bacillariophyta</taxon>
        <taxon>Bacillariophyceae</taxon>
        <taxon>Bacillariophycidae</taxon>
        <taxon>Bacillariales</taxon>
        <taxon>Bacillariaceae</taxon>
        <taxon>Nitzschia</taxon>
    </lineage>
</organism>
<keyword evidence="2" id="KW-1185">Reference proteome</keyword>
<sequence length="69" mass="7859">MESEKQAVLESVGRGLNQLHVPGFAFRRSVFTFRPFFQISVGRTDHTGFSSHCFDNTLDTTDEDHGQRI</sequence>
<dbReference type="EMBL" id="JAGRRH010000023">
    <property type="protein sequence ID" value="KAG7344658.1"/>
    <property type="molecule type" value="Genomic_DNA"/>
</dbReference>
<evidence type="ECO:0000313" key="2">
    <source>
        <dbReference type="Proteomes" id="UP000693970"/>
    </source>
</evidence>
<dbReference type="Proteomes" id="UP000693970">
    <property type="component" value="Unassembled WGS sequence"/>
</dbReference>
<proteinExistence type="predicted"/>
<gene>
    <name evidence="1" type="ORF">IV203_022666</name>
</gene>
<protein>
    <submittedName>
        <fullName evidence="1">Uncharacterized protein</fullName>
    </submittedName>
</protein>
<evidence type="ECO:0000313" key="1">
    <source>
        <dbReference type="EMBL" id="KAG7344658.1"/>
    </source>
</evidence>
<name>A0A9K3KKU5_9STRA</name>
<comment type="caution">
    <text evidence="1">The sequence shown here is derived from an EMBL/GenBank/DDBJ whole genome shotgun (WGS) entry which is preliminary data.</text>
</comment>
<reference evidence="1" key="2">
    <citation type="submission" date="2021-04" db="EMBL/GenBank/DDBJ databases">
        <authorList>
            <person name="Podell S."/>
        </authorList>
    </citation>
    <scope>NUCLEOTIDE SEQUENCE</scope>
    <source>
        <strain evidence="1">Hildebrandi</strain>
    </source>
</reference>
<accession>A0A9K3KKU5</accession>